<protein>
    <recommendedName>
        <fullName evidence="5">NAC domain-containing protein</fullName>
    </recommendedName>
</protein>
<dbReference type="Pfam" id="PF02365">
    <property type="entry name" value="NAM"/>
    <property type="match status" value="1"/>
</dbReference>
<organism evidence="6 7">
    <name type="scientific">Vanilla planifolia</name>
    <name type="common">Vanilla</name>
    <dbReference type="NCBI Taxonomy" id="51239"/>
    <lineage>
        <taxon>Eukaryota</taxon>
        <taxon>Viridiplantae</taxon>
        <taxon>Streptophyta</taxon>
        <taxon>Embryophyta</taxon>
        <taxon>Tracheophyta</taxon>
        <taxon>Spermatophyta</taxon>
        <taxon>Magnoliopsida</taxon>
        <taxon>Liliopsida</taxon>
        <taxon>Asparagales</taxon>
        <taxon>Orchidaceae</taxon>
        <taxon>Vanilloideae</taxon>
        <taxon>Vanilleae</taxon>
        <taxon>Vanilla</taxon>
    </lineage>
</organism>
<evidence type="ECO:0000313" key="7">
    <source>
        <dbReference type="Proteomes" id="UP000639772"/>
    </source>
</evidence>
<dbReference type="Proteomes" id="UP000639772">
    <property type="component" value="Chromosome 3"/>
</dbReference>
<dbReference type="InterPro" id="IPR036093">
    <property type="entry name" value="NAC_dom_sf"/>
</dbReference>
<keyword evidence="1" id="KW-0805">Transcription regulation</keyword>
<evidence type="ECO:0000259" key="5">
    <source>
        <dbReference type="PROSITE" id="PS51005"/>
    </source>
</evidence>
<dbReference type="SUPFAM" id="SSF101941">
    <property type="entry name" value="NAC domain"/>
    <property type="match status" value="1"/>
</dbReference>
<proteinExistence type="predicted"/>
<comment type="caution">
    <text evidence="6">The sequence shown here is derived from an EMBL/GenBank/DDBJ whole genome shotgun (WGS) entry which is preliminary data.</text>
</comment>
<dbReference type="PROSITE" id="PS51005">
    <property type="entry name" value="NAC"/>
    <property type="match status" value="1"/>
</dbReference>
<reference evidence="6 7" key="1">
    <citation type="journal article" date="2020" name="Nat. Food">
        <title>A phased Vanilla planifolia genome enables genetic improvement of flavour and production.</title>
        <authorList>
            <person name="Hasing T."/>
            <person name="Tang H."/>
            <person name="Brym M."/>
            <person name="Khazi F."/>
            <person name="Huang T."/>
            <person name="Chambers A.H."/>
        </authorList>
    </citation>
    <scope>NUCLEOTIDE SEQUENCE [LARGE SCALE GENOMIC DNA]</scope>
    <source>
        <tissue evidence="6">Leaf</tissue>
    </source>
</reference>
<sequence>MALKALVFAHTLAKIGEREWYFFVPRERRQGNGGRPNRTTERGFWKATGSDRHIRSTADHGRLIGLRKTLVYYRGRAPRGTKTDWVMNEYRLPNSSSAQSSMADIVLCKVHRKTTSMRELEKMAAMEYRRAASQGGTVSATSEQKNSQPFPFYEIINMEIKEEFEDVPVEMLRDGPEVTSTSVALPPVLPLLESSAVALQPILSESLMIHGASKLEETPPRRQPPDLPALQVPNHTSFDAVDPFMNQLRSPWLDQMWSPFFANLNNF</sequence>
<dbReference type="GO" id="GO:0003677">
    <property type="term" value="F:DNA binding"/>
    <property type="evidence" value="ECO:0007669"/>
    <property type="project" value="UniProtKB-KW"/>
</dbReference>
<name>A0A835RDD7_VANPL</name>
<evidence type="ECO:0000256" key="1">
    <source>
        <dbReference type="ARBA" id="ARBA00023015"/>
    </source>
</evidence>
<evidence type="ECO:0000313" key="6">
    <source>
        <dbReference type="EMBL" id="KAG0490206.1"/>
    </source>
</evidence>
<evidence type="ECO:0000256" key="4">
    <source>
        <dbReference type="ARBA" id="ARBA00023242"/>
    </source>
</evidence>
<dbReference type="InterPro" id="IPR003441">
    <property type="entry name" value="NAC-dom"/>
</dbReference>
<dbReference type="GO" id="GO:0006355">
    <property type="term" value="P:regulation of DNA-templated transcription"/>
    <property type="evidence" value="ECO:0007669"/>
    <property type="project" value="InterPro"/>
</dbReference>
<keyword evidence="4" id="KW-0539">Nucleus</keyword>
<dbReference type="PANTHER" id="PTHR31744:SF79">
    <property type="entry name" value="NAC DOMAIN-CONTAINING PROTEIN"/>
    <property type="match status" value="1"/>
</dbReference>
<dbReference type="PANTHER" id="PTHR31744">
    <property type="entry name" value="PROTEIN CUP-SHAPED COTYLEDON 2-RELATED"/>
    <property type="match status" value="1"/>
</dbReference>
<dbReference type="EMBL" id="JADCNM010000003">
    <property type="protein sequence ID" value="KAG0490206.1"/>
    <property type="molecule type" value="Genomic_DNA"/>
</dbReference>
<gene>
    <name evidence="6" type="ORF">HPP92_007069</name>
</gene>
<evidence type="ECO:0000256" key="3">
    <source>
        <dbReference type="ARBA" id="ARBA00023163"/>
    </source>
</evidence>
<keyword evidence="2" id="KW-0238">DNA-binding</keyword>
<dbReference type="OrthoDB" id="1880352at2759"/>
<accession>A0A835RDD7</accession>
<dbReference type="Gene3D" id="2.170.150.80">
    <property type="entry name" value="NAC domain"/>
    <property type="match status" value="1"/>
</dbReference>
<feature type="domain" description="NAC" evidence="5">
    <location>
        <begin position="1"/>
        <end position="113"/>
    </location>
</feature>
<keyword evidence="3" id="KW-0804">Transcription</keyword>
<evidence type="ECO:0000256" key="2">
    <source>
        <dbReference type="ARBA" id="ARBA00023125"/>
    </source>
</evidence>
<dbReference type="AlphaFoldDB" id="A0A835RDD7"/>